<evidence type="ECO:0000256" key="1">
    <source>
        <dbReference type="ARBA" id="ARBA00000085"/>
    </source>
</evidence>
<evidence type="ECO:0000313" key="15">
    <source>
        <dbReference type="EMBL" id="PWJ42877.1"/>
    </source>
</evidence>
<keyword evidence="6 13" id="KW-0812">Transmembrane</keyword>
<feature type="domain" description="Histidine kinase" evidence="14">
    <location>
        <begin position="515"/>
        <end position="605"/>
    </location>
</feature>
<accession>A0A315ZZS1</accession>
<dbReference type="CDD" id="cd16917">
    <property type="entry name" value="HATPase_UhpB-NarQ-NarX-like"/>
    <property type="match status" value="1"/>
</dbReference>
<proteinExistence type="predicted"/>
<dbReference type="OrthoDB" id="9760839at2"/>
<dbReference type="Pfam" id="PF13675">
    <property type="entry name" value="PilJ"/>
    <property type="match status" value="1"/>
</dbReference>
<keyword evidence="10 13" id="KW-1133">Transmembrane helix</keyword>
<reference evidence="15 16" key="1">
    <citation type="submission" date="2018-03" db="EMBL/GenBank/DDBJ databases">
        <title>Genomic Encyclopedia of Archaeal and Bacterial Type Strains, Phase II (KMG-II): from individual species to whole genera.</title>
        <authorList>
            <person name="Goeker M."/>
        </authorList>
    </citation>
    <scope>NUCLEOTIDE SEQUENCE [LARGE SCALE GENOMIC DNA]</scope>
    <source>
        <strain evidence="15 16">DSM 28229</strain>
    </source>
</reference>
<evidence type="ECO:0000256" key="2">
    <source>
        <dbReference type="ARBA" id="ARBA00004141"/>
    </source>
</evidence>
<dbReference type="Proteomes" id="UP000245535">
    <property type="component" value="Unassembled WGS sequence"/>
</dbReference>
<dbReference type="InterPro" id="IPR003594">
    <property type="entry name" value="HATPase_dom"/>
</dbReference>
<sequence length="611" mass="69934">MNEEQTYIANLYTKLRELNFRGLGRLYIVAISIVVIVMLATQVLIQNFINSQQQDATVVNIAGRQRMLSQKITKVALQIIHPVENADLPSLQEELKQARSLWNDSHTKLKNSSFFTDGSLNSSKVNALYEEMSPFYIKILNASDSILNHQSSPEELKANLNTILSNESDYLNLMDKIVFQYNHEADQRVERLKDTELMLLLISLSIVAFELFFIFRPTARQVKETVQELEDSKAHTRKLLKETEGLYHSLGLAYQVLTDKEEEETPPPQLLAKADEKGNTFLQTDFFTNLMEYPQGERAVRNIKTWLIEEGYPKDFVENLWNIVLNKGVWNGEVKVTSLEGDFIWFDMNIIKVDNNGRTFILMVGADLTTQKEAEEVSKEINREKIDKEIRDQQIRSALIMQGQEEERKRISKDIHDGVGQLLTGLKFKLESVNLKHEKRAYQQIKEIKELVQGIISESRRIAFNLAPSSLSDYGIVSVLNKFAKEADRLSEYNVEFVNTTGFMNRLEPAVEVNVYRIVQEAVNNAIKYADGENIKILLEHDTRQITLSVIDDGIGFKLHEMEEDQKGLGLINMEERTNFINGEFKLRSTVGEGTKAELKVPLNGIISSMN</sequence>
<dbReference type="GO" id="GO:0000155">
    <property type="term" value="F:phosphorelay sensor kinase activity"/>
    <property type="evidence" value="ECO:0007669"/>
    <property type="project" value="InterPro"/>
</dbReference>
<dbReference type="EMBL" id="QGDO01000002">
    <property type="protein sequence ID" value="PWJ42877.1"/>
    <property type="molecule type" value="Genomic_DNA"/>
</dbReference>
<dbReference type="InterPro" id="IPR036890">
    <property type="entry name" value="HATPase_C_sf"/>
</dbReference>
<dbReference type="InterPro" id="IPR035965">
    <property type="entry name" value="PAS-like_dom_sf"/>
</dbReference>
<evidence type="ECO:0000256" key="6">
    <source>
        <dbReference type="ARBA" id="ARBA00022692"/>
    </source>
</evidence>
<dbReference type="Pfam" id="PF07730">
    <property type="entry name" value="HisKA_3"/>
    <property type="match status" value="1"/>
</dbReference>
<dbReference type="SUPFAM" id="SSF55785">
    <property type="entry name" value="PYP-like sensor domain (PAS domain)"/>
    <property type="match status" value="1"/>
</dbReference>
<keyword evidence="9" id="KW-0067">ATP-binding</keyword>
<dbReference type="PROSITE" id="PS50109">
    <property type="entry name" value="HIS_KIN"/>
    <property type="match status" value="1"/>
</dbReference>
<feature type="transmembrane region" description="Helical" evidence="13">
    <location>
        <begin position="26"/>
        <end position="45"/>
    </location>
</feature>
<evidence type="ECO:0000256" key="11">
    <source>
        <dbReference type="ARBA" id="ARBA00023012"/>
    </source>
</evidence>
<keyword evidence="11" id="KW-0902">Two-component regulatory system</keyword>
<evidence type="ECO:0000256" key="8">
    <source>
        <dbReference type="ARBA" id="ARBA00022777"/>
    </source>
</evidence>
<evidence type="ECO:0000256" key="3">
    <source>
        <dbReference type="ARBA" id="ARBA00012438"/>
    </source>
</evidence>
<dbReference type="EC" id="2.7.13.3" evidence="3"/>
<keyword evidence="7" id="KW-0547">Nucleotide-binding</keyword>
<keyword evidence="5" id="KW-0808">Transferase</keyword>
<name>A0A315ZZS1_SEDFL</name>
<dbReference type="AlphaFoldDB" id="A0A315ZZS1"/>
<dbReference type="GO" id="GO:0005524">
    <property type="term" value="F:ATP binding"/>
    <property type="evidence" value="ECO:0007669"/>
    <property type="project" value="UniProtKB-KW"/>
</dbReference>
<evidence type="ECO:0000256" key="4">
    <source>
        <dbReference type="ARBA" id="ARBA00022553"/>
    </source>
</evidence>
<dbReference type="PANTHER" id="PTHR24421:SF10">
    <property type="entry name" value="NITRATE_NITRITE SENSOR PROTEIN NARQ"/>
    <property type="match status" value="1"/>
</dbReference>
<keyword evidence="16" id="KW-1185">Reference proteome</keyword>
<evidence type="ECO:0000313" key="16">
    <source>
        <dbReference type="Proteomes" id="UP000245535"/>
    </source>
</evidence>
<comment type="catalytic activity">
    <reaction evidence="1">
        <text>ATP + protein L-histidine = ADP + protein N-phospho-L-histidine.</text>
        <dbReference type="EC" id="2.7.13.3"/>
    </reaction>
</comment>
<dbReference type="Gene3D" id="3.30.565.10">
    <property type="entry name" value="Histidine kinase-like ATPase, C-terminal domain"/>
    <property type="match status" value="1"/>
</dbReference>
<keyword evidence="8 15" id="KW-0418">Kinase</keyword>
<evidence type="ECO:0000256" key="10">
    <source>
        <dbReference type="ARBA" id="ARBA00022989"/>
    </source>
</evidence>
<dbReference type="InterPro" id="IPR005467">
    <property type="entry name" value="His_kinase_dom"/>
</dbReference>
<dbReference type="GO" id="GO:0046983">
    <property type="term" value="F:protein dimerization activity"/>
    <property type="evidence" value="ECO:0007669"/>
    <property type="project" value="InterPro"/>
</dbReference>
<dbReference type="Gene3D" id="1.20.5.1930">
    <property type="match status" value="1"/>
</dbReference>
<dbReference type="SMART" id="SM00387">
    <property type="entry name" value="HATPase_c"/>
    <property type="match status" value="1"/>
</dbReference>
<organism evidence="15 16">
    <name type="scientific">Sediminitomix flava</name>
    <dbReference type="NCBI Taxonomy" id="379075"/>
    <lineage>
        <taxon>Bacteria</taxon>
        <taxon>Pseudomonadati</taxon>
        <taxon>Bacteroidota</taxon>
        <taxon>Cytophagia</taxon>
        <taxon>Cytophagales</taxon>
        <taxon>Flammeovirgaceae</taxon>
        <taxon>Sediminitomix</taxon>
    </lineage>
</organism>
<comment type="caution">
    <text evidence="15">The sequence shown here is derived from an EMBL/GenBank/DDBJ whole genome shotgun (WGS) entry which is preliminary data.</text>
</comment>
<keyword evidence="4" id="KW-0597">Phosphoprotein</keyword>
<evidence type="ECO:0000256" key="5">
    <source>
        <dbReference type="ARBA" id="ARBA00022679"/>
    </source>
</evidence>
<dbReference type="PANTHER" id="PTHR24421">
    <property type="entry name" value="NITRATE/NITRITE SENSOR PROTEIN NARX-RELATED"/>
    <property type="match status" value="1"/>
</dbReference>
<dbReference type="GO" id="GO:0016020">
    <property type="term" value="C:membrane"/>
    <property type="evidence" value="ECO:0007669"/>
    <property type="project" value="UniProtKB-SubCell"/>
</dbReference>
<keyword evidence="12 13" id="KW-0472">Membrane</keyword>
<dbReference type="Gene3D" id="3.30.450.20">
    <property type="entry name" value="PAS domain"/>
    <property type="match status" value="1"/>
</dbReference>
<comment type="subcellular location">
    <subcellularLocation>
        <location evidence="2">Membrane</location>
        <topology evidence="2">Multi-pass membrane protein</topology>
    </subcellularLocation>
</comment>
<evidence type="ECO:0000256" key="7">
    <source>
        <dbReference type="ARBA" id="ARBA00022741"/>
    </source>
</evidence>
<dbReference type="InterPro" id="IPR029095">
    <property type="entry name" value="NarX-like_N"/>
</dbReference>
<evidence type="ECO:0000256" key="9">
    <source>
        <dbReference type="ARBA" id="ARBA00022840"/>
    </source>
</evidence>
<evidence type="ECO:0000259" key="14">
    <source>
        <dbReference type="PROSITE" id="PS50109"/>
    </source>
</evidence>
<dbReference type="RefSeq" id="WP_109616996.1">
    <property type="nucleotide sequence ID" value="NZ_QGDO01000002.1"/>
</dbReference>
<evidence type="ECO:0000256" key="13">
    <source>
        <dbReference type="SAM" id="Phobius"/>
    </source>
</evidence>
<evidence type="ECO:0000256" key="12">
    <source>
        <dbReference type="ARBA" id="ARBA00023136"/>
    </source>
</evidence>
<dbReference type="SUPFAM" id="SSF55874">
    <property type="entry name" value="ATPase domain of HSP90 chaperone/DNA topoisomerase II/histidine kinase"/>
    <property type="match status" value="1"/>
</dbReference>
<dbReference type="Pfam" id="PF02518">
    <property type="entry name" value="HATPase_c"/>
    <property type="match status" value="1"/>
</dbReference>
<dbReference type="InterPro" id="IPR011712">
    <property type="entry name" value="Sig_transdc_His_kin_sub3_dim/P"/>
</dbReference>
<protein>
    <recommendedName>
        <fullName evidence="3">histidine kinase</fullName>
        <ecNumber evidence="3">2.7.13.3</ecNumber>
    </recommendedName>
</protein>
<dbReference type="InterPro" id="IPR050482">
    <property type="entry name" value="Sensor_HK_TwoCompSys"/>
</dbReference>
<gene>
    <name evidence="15" type="ORF">BC781_102423</name>
</gene>